<keyword evidence="2" id="KW-1185">Reference proteome</keyword>
<evidence type="ECO:0000313" key="2">
    <source>
        <dbReference type="Proteomes" id="UP000680866"/>
    </source>
</evidence>
<name>A0A810MZU4_9ACTN</name>
<dbReference type="Proteomes" id="UP000680866">
    <property type="component" value="Chromosome"/>
</dbReference>
<sequence>MSSSQTIGYTARDFSGTRTVRAGSTVRAVRYSRGGRSNARRDAIRASLG</sequence>
<organism evidence="1 2">
    <name type="scientific">Polymorphospora rubra</name>
    <dbReference type="NCBI Taxonomy" id="338584"/>
    <lineage>
        <taxon>Bacteria</taxon>
        <taxon>Bacillati</taxon>
        <taxon>Actinomycetota</taxon>
        <taxon>Actinomycetes</taxon>
        <taxon>Micromonosporales</taxon>
        <taxon>Micromonosporaceae</taxon>
        <taxon>Polymorphospora</taxon>
    </lineage>
</organism>
<protein>
    <submittedName>
        <fullName evidence="1">Uncharacterized protein</fullName>
    </submittedName>
</protein>
<proteinExistence type="predicted"/>
<evidence type="ECO:0000313" key="1">
    <source>
        <dbReference type="EMBL" id="BCJ65073.1"/>
    </source>
</evidence>
<dbReference type="KEGG" id="pry:Prubr_20940"/>
<accession>A0A810MZU4</accession>
<dbReference type="RefSeq" id="WP_212824284.1">
    <property type="nucleotide sequence ID" value="NZ_AP023359.1"/>
</dbReference>
<dbReference type="EMBL" id="AP023359">
    <property type="protein sequence ID" value="BCJ65073.1"/>
    <property type="molecule type" value="Genomic_DNA"/>
</dbReference>
<gene>
    <name evidence="1" type="ORF">Prubr_20940</name>
</gene>
<dbReference type="AlphaFoldDB" id="A0A810MZU4"/>
<reference evidence="1" key="1">
    <citation type="submission" date="2020-08" db="EMBL/GenBank/DDBJ databases">
        <title>Whole genome shotgun sequence of Polymorphospora rubra NBRC 101157.</title>
        <authorList>
            <person name="Komaki H."/>
            <person name="Tamura T."/>
        </authorList>
    </citation>
    <scope>NUCLEOTIDE SEQUENCE</scope>
    <source>
        <strain evidence="1">NBRC 101157</strain>
    </source>
</reference>